<accession>A0ABS8YS64</accession>
<dbReference type="RefSeq" id="WP_233675298.1">
    <property type="nucleotide sequence ID" value="NZ_JAJUOS010000001.1"/>
</dbReference>
<keyword evidence="1" id="KW-0489">Methyltransferase</keyword>
<evidence type="ECO:0000313" key="2">
    <source>
        <dbReference type="Proteomes" id="UP001521181"/>
    </source>
</evidence>
<dbReference type="Gene3D" id="3.40.50.150">
    <property type="entry name" value="Vaccinia Virus protein VP39"/>
    <property type="match status" value="1"/>
</dbReference>
<dbReference type="Pfam" id="PF13489">
    <property type="entry name" value="Methyltransf_23"/>
    <property type="match status" value="1"/>
</dbReference>
<dbReference type="InterPro" id="IPR029063">
    <property type="entry name" value="SAM-dependent_MTases_sf"/>
</dbReference>
<evidence type="ECO:0000313" key="1">
    <source>
        <dbReference type="EMBL" id="MCE5972293.1"/>
    </source>
</evidence>
<reference evidence="1 2" key="1">
    <citation type="submission" date="2021-12" db="EMBL/GenBank/DDBJ databases">
        <title>Sinirhodobacter sp. WL0062 is a bacterium isolated from seawater.</title>
        <authorList>
            <person name="Wang L."/>
            <person name="He W."/>
            <person name="Zhang D.-F."/>
        </authorList>
    </citation>
    <scope>NUCLEOTIDE SEQUENCE [LARGE SCALE GENOMIC DNA]</scope>
    <source>
        <strain evidence="1 2">WL0062</strain>
    </source>
</reference>
<keyword evidence="2" id="KW-1185">Reference proteome</keyword>
<dbReference type="GO" id="GO:0032259">
    <property type="term" value="P:methylation"/>
    <property type="evidence" value="ECO:0007669"/>
    <property type="project" value="UniProtKB-KW"/>
</dbReference>
<name>A0ABS8YS64_9RHOB</name>
<keyword evidence="1" id="KW-0808">Transferase</keyword>
<dbReference type="SUPFAM" id="SSF53335">
    <property type="entry name" value="S-adenosyl-L-methionine-dependent methyltransferases"/>
    <property type="match status" value="1"/>
</dbReference>
<organism evidence="1 2">
    <name type="scientific">Rhodobacter flavimaris</name>
    <dbReference type="NCBI Taxonomy" id="2907145"/>
    <lineage>
        <taxon>Bacteria</taxon>
        <taxon>Pseudomonadati</taxon>
        <taxon>Pseudomonadota</taxon>
        <taxon>Alphaproteobacteria</taxon>
        <taxon>Rhodobacterales</taxon>
        <taxon>Rhodobacter group</taxon>
        <taxon>Rhodobacter</taxon>
    </lineage>
</organism>
<protein>
    <submittedName>
        <fullName evidence="1">Class I SAM-dependent methyltransferase</fullName>
    </submittedName>
</protein>
<comment type="caution">
    <text evidence="1">The sequence shown here is derived from an EMBL/GenBank/DDBJ whole genome shotgun (WGS) entry which is preliminary data.</text>
</comment>
<dbReference type="GO" id="GO:0008168">
    <property type="term" value="F:methyltransferase activity"/>
    <property type="evidence" value="ECO:0007669"/>
    <property type="project" value="UniProtKB-KW"/>
</dbReference>
<dbReference type="EMBL" id="JAJUOS010000001">
    <property type="protein sequence ID" value="MCE5972293.1"/>
    <property type="molecule type" value="Genomic_DNA"/>
</dbReference>
<proteinExistence type="predicted"/>
<dbReference type="Proteomes" id="UP001521181">
    <property type="component" value="Unassembled WGS sequence"/>
</dbReference>
<gene>
    <name evidence="1" type="ORF">LZA78_02145</name>
</gene>
<sequence>MTNQHSPNRRYVKLLRIVDIGQHFRTPLPKQLSDDYDIPADSWRGMARRPQKKYLNRRKNIRRAMNRVSLFLPELMSGQPQRVLELSTAHGALLEVLRYYGHDVIGNDYVNMVSGENNAERALYRGINDTKFSRDFDDFGLAIPRDGGVMDWPYRPIIESIGIPMKLFDAGVTPYPAETGSFDYIISMQAIEHYCHPKDWLKVVEEMCRISRRCVFLLLNPMMPELAEDTHYSSAFQTAREELRDYDRNGFRCVGCHLHWGQALGFKLMSL</sequence>